<dbReference type="PANTHER" id="PTHR30535">
    <property type="entry name" value="VITAMIN B12-BINDING PROTEIN"/>
    <property type="match status" value="1"/>
</dbReference>
<proteinExistence type="predicted"/>
<dbReference type="GO" id="GO:0071281">
    <property type="term" value="P:cellular response to iron ion"/>
    <property type="evidence" value="ECO:0007669"/>
    <property type="project" value="TreeGrafter"/>
</dbReference>
<accession>A0A4Q2KNZ1</accession>
<dbReference type="PROSITE" id="PS50983">
    <property type="entry name" value="FE_B12_PBP"/>
    <property type="match status" value="1"/>
</dbReference>
<dbReference type="Pfam" id="PF01497">
    <property type="entry name" value="Peripla_BP_2"/>
    <property type="match status" value="1"/>
</dbReference>
<dbReference type="Gene3D" id="3.40.50.1980">
    <property type="entry name" value="Nitrogenase molybdenum iron protein domain"/>
    <property type="match status" value="2"/>
</dbReference>
<dbReference type="AlphaFoldDB" id="A0A4Q2KNZ1"/>
<comment type="caution">
    <text evidence="3">The sequence shown here is derived from an EMBL/GenBank/DDBJ whole genome shotgun (WGS) entry which is preliminary data.</text>
</comment>
<protein>
    <submittedName>
        <fullName evidence="3">ABC transporter substrate-binding protein</fullName>
    </submittedName>
</protein>
<dbReference type="Proteomes" id="UP000293623">
    <property type="component" value="Unassembled WGS sequence"/>
</dbReference>
<dbReference type="EMBL" id="SDPV01000001">
    <property type="protein sequence ID" value="RXZ65223.1"/>
    <property type="molecule type" value="Genomic_DNA"/>
</dbReference>
<dbReference type="SUPFAM" id="SSF53807">
    <property type="entry name" value="Helical backbone' metal receptor"/>
    <property type="match status" value="1"/>
</dbReference>
<feature type="domain" description="Fe/B12 periplasmic-binding" evidence="2">
    <location>
        <begin position="106"/>
        <end position="352"/>
    </location>
</feature>
<sequence>MRHARWSKSARGPIGIQPWPANGASQRHRSSKEGTSLTLVCRSRARGNPWSNGRTLDPRFRGDDTGHKCRLVLGRKSWFVCLAALLLAACASPQERSAAPGAEPQRIVSLDYCADQYVLRFAERDAILALSPYAGERFSYMRAEAEGLPTVRPRTADVLALQPDLVVRSFGGGADVVPFLEELGVPVIQIGFPQTIAEVREEVIRIGSALGAGDEARQAAADMDRRLAALPAPPEKRRTALYMTPGGMTSGEGTLVHEILRTAGLANFQDRPGWNTLPLERLAYEHPDVVAAAFYEGVESQAEIWSAARHPVARAQLENRPVVPLEGAWTSCGGWFLIDAIEALSQAAQGERP</sequence>
<gene>
    <name evidence="3" type="ORF">ETX26_00180</name>
</gene>
<keyword evidence="4" id="KW-1185">Reference proteome</keyword>
<dbReference type="InterPro" id="IPR050902">
    <property type="entry name" value="ABC_Transporter_SBP"/>
</dbReference>
<feature type="region of interest" description="Disordered" evidence="1">
    <location>
        <begin position="1"/>
        <end position="35"/>
    </location>
</feature>
<organism evidence="3 4">
    <name type="scientific">Pelagerythrobacter rhizovicinus</name>
    <dbReference type="NCBI Taxonomy" id="2268576"/>
    <lineage>
        <taxon>Bacteria</taxon>
        <taxon>Pseudomonadati</taxon>
        <taxon>Pseudomonadota</taxon>
        <taxon>Alphaproteobacteria</taxon>
        <taxon>Sphingomonadales</taxon>
        <taxon>Erythrobacteraceae</taxon>
        <taxon>Pelagerythrobacter</taxon>
    </lineage>
</organism>
<dbReference type="OrthoDB" id="1632039at2"/>
<name>A0A4Q2KNZ1_9SPHN</name>
<dbReference type="PANTHER" id="PTHR30535:SF34">
    <property type="entry name" value="MOLYBDATE-BINDING PROTEIN MOLA"/>
    <property type="match status" value="1"/>
</dbReference>
<dbReference type="InterPro" id="IPR002491">
    <property type="entry name" value="ABC_transptr_periplasmic_BD"/>
</dbReference>
<reference evidence="3 4" key="1">
    <citation type="submission" date="2019-01" db="EMBL/GenBank/DDBJ databases">
        <title>Altererythrobacter rhizovicinus sp. nov., isolated from the rhizosphere soil of Haloxylon ammodendron.</title>
        <authorList>
            <person name="Li H.-P."/>
            <person name="Gou J.-Y."/>
            <person name="Yao D."/>
            <person name="Han Q.-Q."/>
            <person name="Shao K.-Z."/>
            <person name="Zhao Q."/>
            <person name="Zhang J.-L."/>
        </authorList>
    </citation>
    <scope>NUCLEOTIDE SEQUENCE [LARGE SCALE GENOMIC DNA]</scope>
    <source>
        <strain evidence="3 4">AY-3R</strain>
    </source>
</reference>
<evidence type="ECO:0000259" key="2">
    <source>
        <dbReference type="PROSITE" id="PS50983"/>
    </source>
</evidence>
<evidence type="ECO:0000313" key="4">
    <source>
        <dbReference type="Proteomes" id="UP000293623"/>
    </source>
</evidence>
<evidence type="ECO:0000256" key="1">
    <source>
        <dbReference type="SAM" id="MobiDB-lite"/>
    </source>
</evidence>
<evidence type="ECO:0000313" key="3">
    <source>
        <dbReference type="EMBL" id="RXZ65223.1"/>
    </source>
</evidence>